<evidence type="ECO:0000313" key="1">
    <source>
        <dbReference type="EMBL" id="KAJ4371178.1"/>
    </source>
</evidence>
<dbReference type="OrthoDB" id="3795238at2759"/>
<evidence type="ECO:0000313" key="2">
    <source>
        <dbReference type="Proteomes" id="UP001140560"/>
    </source>
</evidence>
<keyword evidence="2" id="KW-1185">Reference proteome</keyword>
<accession>A0A9W8Y8G7</accession>
<sequence>MVLVVAPDSLNCRPKQLRHIVHISKMEPLGAAASAITIGVVILEISSKLKKLIKGVRHARREIKHLAEEMGTFAKLYEYFIDDYYRARSDSEACFRSAAKSLISWAKKAIRDFKVLHHKVCALAGDPEYSLLETVAAHMKWYFSKTAVKYLRASLVVARESMIGITNIRAIQKLDEDLAWLRSAFTQEQKQEIKEKFGMPVEQYIRYLEERK</sequence>
<name>A0A9W8Y8G7_9PLEO</name>
<dbReference type="Proteomes" id="UP001140560">
    <property type="component" value="Unassembled WGS sequence"/>
</dbReference>
<comment type="caution">
    <text evidence="1">The sequence shown here is derived from an EMBL/GenBank/DDBJ whole genome shotgun (WGS) entry which is preliminary data.</text>
</comment>
<reference evidence="1" key="1">
    <citation type="submission" date="2022-10" db="EMBL/GenBank/DDBJ databases">
        <title>Tapping the CABI collections for fungal endophytes: first genome assemblies for Collariella, Neodidymelliopsis, Ascochyta clinopodiicola, Didymella pomorum, Didymosphaeria variabile, Neocosmospora piperis and Neocucurbitaria cava.</title>
        <authorList>
            <person name="Hill R."/>
        </authorList>
    </citation>
    <scope>NUCLEOTIDE SEQUENCE</scope>
    <source>
        <strain evidence="1">IMI 356814</strain>
    </source>
</reference>
<protein>
    <submittedName>
        <fullName evidence="1">Uncharacterized protein</fullName>
    </submittedName>
</protein>
<gene>
    <name evidence="1" type="ORF">N0V83_004394</name>
</gene>
<proteinExistence type="predicted"/>
<dbReference type="AlphaFoldDB" id="A0A9W8Y8G7"/>
<dbReference type="EMBL" id="JAPEUY010000007">
    <property type="protein sequence ID" value="KAJ4371178.1"/>
    <property type="molecule type" value="Genomic_DNA"/>
</dbReference>
<organism evidence="1 2">
    <name type="scientific">Neocucurbitaria cava</name>
    <dbReference type="NCBI Taxonomy" id="798079"/>
    <lineage>
        <taxon>Eukaryota</taxon>
        <taxon>Fungi</taxon>
        <taxon>Dikarya</taxon>
        <taxon>Ascomycota</taxon>
        <taxon>Pezizomycotina</taxon>
        <taxon>Dothideomycetes</taxon>
        <taxon>Pleosporomycetidae</taxon>
        <taxon>Pleosporales</taxon>
        <taxon>Pleosporineae</taxon>
        <taxon>Cucurbitariaceae</taxon>
        <taxon>Neocucurbitaria</taxon>
    </lineage>
</organism>